<proteinExistence type="evidence at transcript level"/>
<dbReference type="InterPro" id="IPR058379">
    <property type="entry name" value="DUF8066"/>
</dbReference>
<dbReference type="Pfam" id="PF26262">
    <property type="entry name" value="DUF8066"/>
    <property type="match status" value="1"/>
</dbReference>
<organism evidence="2">
    <name type="scientific">Drosophila melanogaster</name>
    <name type="common">Fruit fly</name>
    <dbReference type="NCBI Taxonomy" id="7227"/>
    <lineage>
        <taxon>Eukaryota</taxon>
        <taxon>Metazoa</taxon>
        <taxon>Ecdysozoa</taxon>
        <taxon>Arthropoda</taxon>
        <taxon>Hexapoda</taxon>
        <taxon>Insecta</taxon>
        <taxon>Pterygota</taxon>
        <taxon>Neoptera</taxon>
        <taxon>Endopterygota</taxon>
        <taxon>Diptera</taxon>
        <taxon>Brachycera</taxon>
        <taxon>Muscomorpha</taxon>
        <taxon>Ephydroidea</taxon>
        <taxon>Drosophilidae</taxon>
        <taxon>Drosophila</taxon>
        <taxon>Sophophora</taxon>
    </lineage>
</organism>
<dbReference type="ExpressionAtlas" id="Q4QPT2">
    <property type="expression patterns" value="baseline and differential"/>
</dbReference>
<sequence>QDKINTHEEMDFGENVFDRLDAWTKSEVKPGEMGRILAVLLTLIVISFAIVVVARILVSLAIPTLVIVALLMAYRFVTLSEMKDGLMAVPDILTSCTNFISGLFCQLKAK</sequence>
<protein>
    <submittedName>
        <fullName evidence="2">IP04226p</fullName>
    </submittedName>
</protein>
<keyword evidence="1" id="KW-0812">Transmembrane</keyword>
<evidence type="ECO:0000256" key="1">
    <source>
        <dbReference type="SAM" id="Phobius"/>
    </source>
</evidence>
<feature type="non-terminal residue" evidence="2">
    <location>
        <position position="1"/>
    </location>
</feature>
<keyword evidence="1" id="KW-1133">Transmembrane helix</keyword>
<dbReference type="Bgee" id="FBgn0038356">
    <property type="expression patterns" value="Expressed in seminal fluid secreting gland and 20 other cell types or tissues"/>
</dbReference>
<feature type="transmembrane region" description="Helical" evidence="1">
    <location>
        <begin position="60"/>
        <end position="77"/>
    </location>
</feature>
<evidence type="ECO:0000313" key="2">
    <source>
        <dbReference type="EMBL" id="AAY85084.1"/>
    </source>
</evidence>
<dbReference type="AlphaFoldDB" id="Q4QPT2"/>
<feature type="transmembrane region" description="Helical" evidence="1">
    <location>
        <begin position="36"/>
        <end position="54"/>
    </location>
</feature>
<dbReference type="HOGENOM" id="CLU_174258_0_0_1"/>
<keyword evidence="1" id="KW-0472">Membrane</keyword>
<dbReference type="EMBL" id="BT023684">
    <property type="protein sequence ID" value="AAY85084.1"/>
    <property type="molecule type" value="mRNA"/>
</dbReference>
<dbReference type="OrthoDB" id="7869709at2759"/>
<reference evidence="2" key="1">
    <citation type="submission" date="2005-06" db="EMBL/GenBank/DDBJ databases">
        <authorList>
            <person name="Stapleton M."/>
            <person name="Carlson J."/>
            <person name="Chavez C."/>
            <person name="Frise E."/>
            <person name="George R."/>
            <person name="Pacleb J."/>
            <person name="Park S."/>
            <person name="Wan K."/>
            <person name="Yu C."/>
            <person name="Celniker S."/>
        </authorList>
    </citation>
    <scope>NUCLEOTIDE SEQUENCE</scope>
</reference>
<dbReference type="VEuPathDB" id="VectorBase:FBgn0038356"/>
<dbReference type="IntAct" id="Q4QPT2">
    <property type="interactions" value="1"/>
</dbReference>
<accession>Q4QPT2</accession>
<name>Q4QPT2_DROME</name>